<keyword evidence="3" id="KW-1185">Reference proteome</keyword>
<dbReference type="OrthoDB" id="344524at2"/>
<evidence type="ECO:0000313" key="2">
    <source>
        <dbReference type="EMBL" id="TGK76519.1"/>
    </source>
</evidence>
<keyword evidence="1" id="KW-0812">Transmembrane</keyword>
<reference evidence="2" key="1">
    <citation type="journal article" date="2019" name="PLoS Negl. Trop. Dis.">
        <title>Revisiting the worldwide diversity of Leptospira species in the environment.</title>
        <authorList>
            <person name="Vincent A.T."/>
            <person name="Schiettekatte O."/>
            <person name="Bourhy P."/>
            <person name="Veyrier F.J."/>
            <person name="Picardeau M."/>
        </authorList>
    </citation>
    <scope>NUCLEOTIDE SEQUENCE [LARGE SCALE GENOMIC DNA]</scope>
    <source>
        <strain evidence="2">201800293</strain>
    </source>
</reference>
<sequence length="159" mass="18419">MMVWISLMLVGTGFFLIWFWAKLVKNPRTVLPLRKEGSFIQEKNIVVKDSCIREFSILFSAGSSKLEKEAMDLLRAEWEPKIISQIGYIQLFGSADVSGHLAKNRRLVKERVRNVNKYLLSLGISNDKINQTFLEPIYGKSPELRRLLRSVKIQYKIET</sequence>
<evidence type="ECO:0000256" key="1">
    <source>
        <dbReference type="SAM" id="Phobius"/>
    </source>
</evidence>
<dbReference type="Proteomes" id="UP000297239">
    <property type="component" value="Unassembled WGS sequence"/>
</dbReference>
<evidence type="ECO:0000313" key="3">
    <source>
        <dbReference type="Proteomes" id="UP000297239"/>
    </source>
</evidence>
<name>A0A6N4Q8Q6_9LEPT</name>
<accession>A0A6N4Q8Q6</accession>
<dbReference type="Gene3D" id="3.30.1330.60">
    <property type="entry name" value="OmpA-like domain"/>
    <property type="match status" value="1"/>
</dbReference>
<organism evidence="2 3">
    <name type="scientific">Leptospira kanakyensis</name>
    <dbReference type="NCBI Taxonomy" id="2484968"/>
    <lineage>
        <taxon>Bacteria</taxon>
        <taxon>Pseudomonadati</taxon>
        <taxon>Spirochaetota</taxon>
        <taxon>Spirochaetia</taxon>
        <taxon>Leptospirales</taxon>
        <taxon>Leptospiraceae</taxon>
        <taxon>Leptospira</taxon>
    </lineage>
</organism>
<feature type="transmembrane region" description="Helical" evidence="1">
    <location>
        <begin position="6"/>
        <end position="24"/>
    </location>
</feature>
<keyword evidence="1" id="KW-0472">Membrane</keyword>
<dbReference type="EMBL" id="RQFF01000007">
    <property type="protein sequence ID" value="TGK76519.1"/>
    <property type="molecule type" value="Genomic_DNA"/>
</dbReference>
<gene>
    <name evidence="2" type="ORF">EHQ18_00715</name>
</gene>
<protein>
    <submittedName>
        <fullName evidence="2">Cell envelope biogenesis protein OmpA</fullName>
    </submittedName>
</protein>
<dbReference type="AlphaFoldDB" id="A0A6N4Q8Q6"/>
<comment type="caution">
    <text evidence="2">The sequence shown here is derived from an EMBL/GenBank/DDBJ whole genome shotgun (WGS) entry which is preliminary data.</text>
</comment>
<dbReference type="SUPFAM" id="SSF103088">
    <property type="entry name" value="OmpA-like"/>
    <property type="match status" value="1"/>
</dbReference>
<proteinExistence type="predicted"/>
<keyword evidence="1" id="KW-1133">Transmembrane helix</keyword>
<dbReference type="InterPro" id="IPR036737">
    <property type="entry name" value="OmpA-like_sf"/>
</dbReference>